<dbReference type="Gene3D" id="3.40.1440.10">
    <property type="entry name" value="GIY-YIG endonuclease"/>
    <property type="match status" value="1"/>
</dbReference>
<proteinExistence type="inferred from homology"/>
<comment type="similarity">
    <text evidence="1">Belongs to the UPF0213 family.</text>
</comment>
<dbReference type="RefSeq" id="WP_266054960.1">
    <property type="nucleotide sequence ID" value="NZ_JAPFQN010000002.1"/>
</dbReference>
<evidence type="ECO:0000259" key="2">
    <source>
        <dbReference type="PROSITE" id="PS50164"/>
    </source>
</evidence>
<dbReference type="SUPFAM" id="SSF82771">
    <property type="entry name" value="GIY-YIG endonuclease"/>
    <property type="match status" value="1"/>
</dbReference>
<reference evidence="3 4" key="1">
    <citation type="submission" date="2022-11" db="EMBL/GenBank/DDBJ databases">
        <title>The characterization of three novel Bacteroidetes species and genomic analysis of their roles in tidal elemental geochemical cycles.</title>
        <authorList>
            <person name="Ma K."/>
        </authorList>
    </citation>
    <scope>NUCLEOTIDE SEQUENCE [LARGE SCALE GENOMIC DNA]</scope>
    <source>
        <strain evidence="3 4">M17</strain>
    </source>
</reference>
<accession>A0ABT3RLJ5</accession>
<name>A0ABT3RLJ5_9BACT</name>
<dbReference type="PANTHER" id="PTHR34477:SF5">
    <property type="entry name" value="BSL5627 PROTEIN"/>
    <property type="match status" value="1"/>
</dbReference>
<gene>
    <name evidence="3" type="ORF">OO013_02270</name>
</gene>
<keyword evidence="4" id="KW-1185">Reference proteome</keyword>
<protein>
    <submittedName>
        <fullName evidence="3">GIY-YIG nuclease family protein</fullName>
    </submittedName>
</protein>
<dbReference type="CDD" id="cd10448">
    <property type="entry name" value="GIY-YIG_unchar_3"/>
    <property type="match status" value="1"/>
</dbReference>
<comment type="caution">
    <text evidence="3">The sequence shown here is derived from an EMBL/GenBank/DDBJ whole genome shotgun (WGS) entry which is preliminary data.</text>
</comment>
<dbReference type="InterPro" id="IPR000305">
    <property type="entry name" value="GIY-YIG_endonuc"/>
</dbReference>
<evidence type="ECO:0000313" key="3">
    <source>
        <dbReference type="EMBL" id="MCX2742670.1"/>
    </source>
</evidence>
<dbReference type="PANTHER" id="PTHR34477">
    <property type="entry name" value="UPF0213 PROTEIN YHBQ"/>
    <property type="match status" value="1"/>
</dbReference>
<dbReference type="Proteomes" id="UP001209885">
    <property type="component" value="Unassembled WGS sequence"/>
</dbReference>
<dbReference type="InterPro" id="IPR050190">
    <property type="entry name" value="UPF0213_domain"/>
</dbReference>
<organism evidence="3 4">
    <name type="scientific">Mangrovivirga halotolerans</name>
    <dbReference type="NCBI Taxonomy" id="2993936"/>
    <lineage>
        <taxon>Bacteria</taxon>
        <taxon>Pseudomonadati</taxon>
        <taxon>Bacteroidota</taxon>
        <taxon>Cytophagia</taxon>
        <taxon>Cytophagales</taxon>
        <taxon>Mangrovivirgaceae</taxon>
        <taxon>Mangrovivirga</taxon>
    </lineage>
</organism>
<evidence type="ECO:0000313" key="4">
    <source>
        <dbReference type="Proteomes" id="UP001209885"/>
    </source>
</evidence>
<dbReference type="PROSITE" id="PS50164">
    <property type="entry name" value="GIY_YIG"/>
    <property type="match status" value="1"/>
</dbReference>
<evidence type="ECO:0000256" key="1">
    <source>
        <dbReference type="ARBA" id="ARBA00007435"/>
    </source>
</evidence>
<dbReference type="Pfam" id="PF01541">
    <property type="entry name" value="GIY-YIG"/>
    <property type="match status" value="1"/>
</dbReference>
<dbReference type="SMART" id="SM00465">
    <property type="entry name" value="GIYc"/>
    <property type="match status" value="1"/>
</dbReference>
<dbReference type="InterPro" id="IPR035901">
    <property type="entry name" value="GIY-YIG_endonuc_sf"/>
</dbReference>
<dbReference type="EMBL" id="JAPFQN010000002">
    <property type="protein sequence ID" value="MCX2742670.1"/>
    <property type="molecule type" value="Genomic_DNA"/>
</dbReference>
<sequence>MTRGGSVYILTNKKKSVLYIGVTSNLFARMSDHLEKTNPRSFASRYNLNMIIYYEHFRHIEEAIEREKELKKWRREKKEILINKFNPKWNNLISDISEC</sequence>
<feature type="domain" description="GIY-YIG" evidence="2">
    <location>
        <begin position="3"/>
        <end position="80"/>
    </location>
</feature>